<evidence type="ECO:0000256" key="1">
    <source>
        <dbReference type="ARBA" id="ARBA00022676"/>
    </source>
</evidence>
<name>A0ABV4CWY3_9BACT</name>
<dbReference type="InterPro" id="IPR001173">
    <property type="entry name" value="Glyco_trans_2-like"/>
</dbReference>
<dbReference type="CDD" id="cd00761">
    <property type="entry name" value="Glyco_tranf_GTA_type"/>
    <property type="match status" value="1"/>
</dbReference>
<evidence type="ECO:0000313" key="4">
    <source>
        <dbReference type="EMBL" id="MEY8245050.1"/>
    </source>
</evidence>
<dbReference type="InterPro" id="IPR029044">
    <property type="entry name" value="Nucleotide-diphossugar_trans"/>
</dbReference>
<dbReference type="RefSeq" id="WP_369863307.1">
    <property type="nucleotide sequence ID" value="NZ_JBCLPP010000011.1"/>
</dbReference>
<organism evidence="4 5">
    <name type="scientific">Heminiphilus faecis</name>
    <dbReference type="NCBI Taxonomy" id="2601703"/>
    <lineage>
        <taxon>Bacteria</taxon>
        <taxon>Pseudomonadati</taxon>
        <taxon>Bacteroidota</taxon>
        <taxon>Bacteroidia</taxon>
        <taxon>Bacteroidales</taxon>
        <taxon>Muribaculaceae</taxon>
        <taxon>Heminiphilus</taxon>
    </lineage>
</organism>
<feature type="domain" description="Glycosyltransferase 2-like" evidence="3">
    <location>
        <begin position="8"/>
        <end position="137"/>
    </location>
</feature>
<dbReference type="EC" id="2.4.-.-" evidence="4"/>
<dbReference type="PANTHER" id="PTHR22916">
    <property type="entry name" value="GLYCOSYLTRANSFERASE"/>
    <property type="match status" value="1"/>
</dbReference>
<evidence type="ECO:0000256" key="2">
    <source>
        <dbReference type="ARBA" id="ARBA00022679"/>
    </source>
</evidence>
<dbReference type="GO" id="GO:0016757">
    <property type="term" value="F:glycosyltransferase activity"/>
    <property type="evidence" value="ECO:0007669"/>
    <property type="project" value="UniProtKB-KW"/>
</dbReference>
<evidence type="ECO:0000313" key="5">
    <source>
        <dbReference type="Proteomes" id="UP001565200"/>
    </source>
</evidence>
<dbReference type="Proteomes" id="UP001565200">
    <property type="component" value="Unassembled WGS sequence"/>
</dbReference>
<reference evidence="4 5" key="1">
    <citation type="submission" date="2024-03" db="EMBL/GenBank/DDBJ databases">
        <title>Mouse gut bacterial collection (mGBC) of GemPharmatech.</title>
        <authorList>
            <person name="He Y."/>
            <person name="Dong L."/>
            <person name="Wu D."/>
            <person name="Gao X."/>
            <person name="Lin Z."/>
        </authorList>
    </citation>
    <scope>NUCLEOTIDE SEQUENCE [LARGE SCALE GENOMIC DNA]</scope>
    <source>
        <strain evidence="4 5">54-13</strain>
    </source>
</reference>
<evidence type="ECO:0000259" key="3">
    <source>
        <dbReference type="Pfam" id="PF00535"/>
    </source>
</evidence>
<proteinExistence type="predicted"/>
<dbReference type="Pfam" id="PF00535">
    <property type="entry name" value="Glycos_transf_2"/>
    <property type="match status" value="1"/>
</dbReference>
<dbReference type="SUPFAM" id="SSF53448">
    <property type="entry name" value="Nucleotide-diphospho-sugar transferases"/>
    <property type="match status" value="1"/>
</dbReference>
<keyword evidence="1 4" id="KW-0328">Glycosyltransferase</keyword>
<accession>A0ABV4CWY3</accession>
<keyword evidence="5" id="KW-1185">Reference proteome</keyword>
<keyword evidence="2 4" id="KW-0808">Transferase</keyword>
<dbReference type="EMBL" id="JBCLPP010000011">
    <property type="protein sequence ID" value="MEY8245050.1"/>
    <property type="molecule type" value="Genomic_DNA"/>
</dbReference>
<gene>
    <name evidence="4" type="ORF">AAK873_05385</name>
</gene>
<dbReference type="Gene3D" id="3.90.550.10">
    <property type="entry name" value="Spore Coat Polysaccharide Biosynthesis Protein SpsA, Chain A"/>
    <property type="match status" value="1"/>
</dbReference>
<sequence length="329" mass="38712">METTIKVSVCVPVYGVEKYIEKCVRSLMEQTMKDSIEFVFVNDCTRDKSIEILKKIVSEYPERSNQVRIVNHNKNMGLPSARNTALHNVSGEYIIHCDSDDWVEPEMCQLMYKCAIETDADIVGCGFYENRLYKETIVLDDFDCSNKEGIKRFLCMNQMHFNVWQRLVKRTLYTKNEILFDPRFSMGEDCYANFMLHLKATKLATVKMPLYHYRLTNQNSLVKSSGKKGEKDISIMLNLIEAELNKNGLMEEFNNEFQTFCYLHKFWQTFFYSDNFDFLWYENYRGSLNKKFPKLLLPSKVKRLGYIAYLTSPKLLKLLVVASRKLHVF</sequence>
<protein>
    <submittedName>
        <fullName evidence="4">Glycosyltransferase family 2 protein</fullName>
        <ecNumber evidence="4">2.4.-.-</ecNumber>
    </submittedName>
</protein>
<dbReference type="PANTHER" id="PTHR22916:SF51">
    <property type="entry name" value="GLYCOSYLTRANSFERASE EPSH-RELATED"/>
    <property type="match status" value="1"/>
</dbReference>
<comment type="caution">
    <text evidence="4">The sequence shown here is derived from an EMBL/GenBank/DDBJ whole genome shotgun (WGS) entry which is preliminary data.</text>
</comment>